<dbReference type="InterPro" id="IPR052194">
    <property type="entry name" value="MESH1"/>
</dbReference>
<evidence type="ECO:0000313" key="1">
    <source>
        <dbReference type="EMBL" id="CAB4203504.1"/>
    </source>
</evidence>
<dbReference type="Gene3D" id="1.10.3210.10">
    <property type="entry name" value="Hypothetical protein af1432"/>
    <property type="match status" value="1"/>
</dbReference>
<dbReference type="SUPFAM" id="SSF109604">
    <property type="entry name" value="HD-domain/PDEase-like"/>
    <property type="match status" value="1"/>
</dbReference>
<name>A0A6J5RXZ5_9CAUD</name>
<reference evidence="1" key="1">
    <citation type="submission" date="2020-05" db="EMBL/GenBank/DDBJ databases">
        <authorList>
            <person name="Chiriac C."/>
            <person name="Salcher M."/>
            <person name="Ghai R."/>
            <person name="Kavagutti S V."/>
        </authorList>
    </citation>
    <scope>NUCLEOTIDE SEQUENCE</scope>
</reference>
<accession>A0A6J5RXZ5</accession>
<dbReference type="PANTHER" id="PTHR46246">
    <property type="entry name" value="GUANOSINE-3',5'-BIS(DIPHOSPHATE) 3'-PYROPHOSPHOHYDROLASE MESH1"/>
    <property type="match status" value="1"/>
</dbReference>
<dbReference type="GO" id="GO:0008893">
    <property type="term" value="F:guanosine-3',5'-bis(diphosphate) 3'-diphosphatase activity"/>
    <property type="evidence" value="ECO:0007669"/>
    <property type="project" value="TreeGrafter"/>
</dbReference>
<protein>
    <submittedName>
        <fullName evidence="1">HD/PDEase domain containing protein</fullName>
    </submittedName>
</protein>
<sequence length="187" mass="20610">MSSLQRILVARDLAVAAHGAQEYGPGLPYAYHLEKCQGVARNHVTGDMLEWAGVIRERVEISVWLHDTVEDTPLTVAMIRAIFGDDVADAVHAVTDVKGENRHARKHGTPGNPGPMTKLRSNRLGLIVKLVDRIANVEACISAMEKLPAAKRNATMLPKYRAEQVDLRALRTDGLGPLWDHLERILA</sequence>
<gene>
    <name evidence="1" type="ORF">UFOVP1382_120</name>
</gene>
<proteinExistence type="predicted"/>
<dbReference type="PANTHER" id="PTHR46246:SF1">
    <property type="entry name" value="GUANOSINE-3',5'-BIS(DIPHOSPHATE) 3'-PYROPHOSPHOHYDROLASE MESH1"/>
    <property type="match status" value="1"/>
</dbReference>
<dbReference type="EMBL" id="LR797331">
    <property type="protein sequence ID" value="CAB4203504.1"/>
    <property type="molecule type" value="Genomic_DNA"/>
</dbReference>
<organism evidence="1">
    <name type="scientific">uncultured Caudovirales phage</name>
    <dbReference type="NCBI Taxonomy" id="2100421"/>
    <lineage>
        <taxon>Viruses</taxon>
        <taxon>Duplodnaviria</taxon>
        <taxon>Heunggongvirae</taxon>
        <taxon>Uroviricota</taxon>
        <taxon>Caudoviricetes</taxon>
        <taxon>Peduoviridae</taxon>
        <taxon>Maltschvirus</taxon>
        <taxon>Maltschvirus maltsch</taxon>
    </lineage>
</organism>